<name>A0A3N4LK02_9PEZI</name>
<dbReference type="Proteomes" id="UP000267821">
    <property type="component" value="Unassembled WGS sequence"/>
</dbReference>
<sequence length="231" mass="26366">MSNDQNEPFSLQSKDLELDQEQALELVMHKPICVGPRSRSFFTLPDEYKDLTMRAAMHVRQYTLFQNPFLNALDIGQLLSESWLRVQEESGSELKCIKVSMTYAMRHCLKAWATGIYIDPPVSGDFKYETTVTTIKADIHSRLAATRPNVNQESAQALQIGDPSAYEDELTEELGRNPNAVQQYIDQFEGSEMLASDNEDQYIVKDTPDNEVIELDTELEEQDEDDEDLEC</sequence>
<dbReference type="InParanoid" id="A0A3N4LK02"/>
<proteinExistence type="predicted"/>
<organism evidence="1 2">
    <name type="scientific">Terfezia boudieri ATCC MYA-4762</name>
    <dbReference type="NCBI Taxonomy" id="1051890"/>
    <lineage>
        <taxon>Eukaryota</taxon>
        <taxon>Fungi</taxon>
        <taxon>Dikarya</taxon>
        <taxon>Ascomycota</taxon>
        <taxon>Pezizomycotina</taxon>
        <taxon>Pezizomycetes</taxon>
        <taxon>Pezizales</taxon>
        <taxon>Pezizaceae</taxon>
        <taxon>Terfezia</taxon>
    </lineage>
</organism>
<keyword evidence="2" id="KW-1185">Reference proteome</keyword>
<accession>A0A3N4LK02</accession>
<protein>
    <submittedName>
        <fullName evidence="1">Uncharacterized protein</fullName>
    </submittedName>
</protein>
<reference evidence="1 2" key="1">
    <citation type="journal article" date="2018" name="Nat. Ecol. Evol.">
        <title>Pezizomycetes genomes reveal the molecular basis of ectomycorrhizal truffle lifestyle.</title>
        <authorList>
            <person name="Murat C."/>
            <person name="Payen T."/>
            <person name="Noel B."/>
            <person name="Kuo A."/>
            <person name="Morin E."/>
            <person name="Chen J."/>
            <person name="Kohler A."/>
            <person name="Krizsan K."/>
            <person name="Balestrini R."/>
            <person name="Da Silva C."/>
            <person name="Montanini B."/>
            <person name="Hainaut M."/>
            <person name="Levati E."/>
            <person name="Barry K.W."/>
            <person name="Belfiori B."/>
            <person name="Cichocki N."/>
            <person name="Clum A."/>
            <person name="Dockter R.B."/>
            <person name="Fauchery L."/>
            <person name="Guy J."/>
            <person name="Iotti M."/>
            <person name="Le Tacon F."/>
            <person name="Lindquist E.A."/>
            <person name="Lipzen A."/>
            <person name="Malagnac F."/>
            <person name="Mello A."/>
            <person name="Molinier V."/>
            <person name="Miyauchi S."/>
            <person name="Poulain J."/>
            <person name="Riccioni C."/>
            <person name="Rubini A."/>
            <person name="Sitrit Y."/>
            <person name="Splivallo R."/>
            <person name="Traeger S."/>
            <person name="Wang M."/>
            <person name="Zifcakova L."/>
            <person name="Wipf D."/>
            <person name="Zambonelli A."/>
            <person name="Paolocci F."/>
            <person name="Nowrousian M."/>
            <person name="Ottonello S."/>
            <person name="Baldrian P."/>
            <person name="Spatafora J.W."/>
            <person name="Henrissat B."/>
            <person name="Nagy L.G."/>
            <person name="Aury J.M."/>
            <person name="Wincker P."/>
            <person name="Grigoriev I.V."/>
            <person name="Bonfante P."/>
            <person name="Martin F.M."/>
        </authorList>
    </citation>
    <scope>NUCLEOTIDE SEQUENCE [LARGE SCALE GENOMIC DNA]</scope>
    <source>
        <strain evidence="1 2">ATCC MYA-4762</strain>
    </source>
</reference>
<gene>
    <name evidence="1" type="ORF">L211DRAFT_851866</name>
</gene>
<dbReference type="EMBL" id="ML121565">
    <property type="protein sequence ID" value="RPB20981.1"/>
    <property type="molecule type" value="Genomic_DNA"/>
</dbReference>
<evidence type="ECO:0000313" key="2">
    <source>
        <dbReference type="Proteomes" id="UP000267821"/>
    </source>
</evidence>
<dbReference type="AlphaFoldDB" id="A0A3N4LK02"/>
<evidence type="ECO:0000313" key="1">
    <source>
        <dbReference type="EMBL" id="RPB20981.1"/>
    </source>
</evidence>